<sequence length="148" mass="15998">MSTTMTIVQAAKQVQQQQKQQQPVMSMTQAQLVKSSADTHSAFGNKLNANKKILATCVPLADKTAEKLMSKGASQVANGTKNVMIAAARVSEEEAARAKVSKKEALKLKLKLMAKVNMAKSVAQNYAEFSADKAIHNGCAYIDRLTKK</sequence>
<dbReference type="EMBL" id="JAEHOE010000090">
    <property type="protein sequence ID" value="KAG2487882.1"/>
    <property type="molecule type" value="Genomic_DNA"/>
</dbReference>
<organism evidence="1 2">
    <name type="scientific">Edaphochlamys debaryana</name>
    <dbReference type="NCBI Taxonomy" id="47281"/>
    <lineage>
        <taxon>Eukaryota</taxon>
        <taxon>Viridiplantae</taxon>
        <taxon>Chlorophyta</taxon>
        <taxon>core chlorophytes</taxon>
        <taxon>Chlorophyceae</taxon>
        <taxon>CS clade</taxon>
        <taxon>Chlamydomonadales</taxon>
        <taxon>Chlamydomonadales incertae sedis</taxon>
        <taxon>Edaphochlamys</taxon>
    </lineage>
</organism>
<evidence type="ECO:0000313" key="1">
    <source>
        <dbReference type="EMBL" id="KAG2487882.1"/>
    </source>
</evidence>
<evidence type="ECO:0000313" key="2">
    <source>
        <dbReference type="Proteomes" id="UP000612055"/>
    </source>
</evidence>
<protein>
    <submittedName>
        <fullName evidence="1">Uncharacterized protein</fullName>
    </submittedName>
</protein>
<name>A0A835XQU9_9CHLO</name>
<dbReference type="Proteomes" id="UP000612055">
    <property type="component" value="Unassembled WGS sequence"/>
</dbReference>
<reference evidence="1" key="1">
    <citation type="journal article" date="2020" name="bioRxiv">
        <title>Comparative genomics of Chlamydomonas.</title>
        <authorList>
            <person name="Craig R.J."/>
            <person name="Hasan A.R."/>
            <person name="Ness R.W."/>
            <person name="Keightley P.D."/>
        </authorList>
    </citation>
    <scope>NUCLEOTIDE SEQUENCE</scope>
    <source>
        <strain evidence="1">CCAP 11/70</strain>
    </source>
</reference>
<gene>
    <name evidence="1" type="ORF">HYH03_013464</name>
</gene>
<dbReference type="AlphaFoldDB" id="A0A835XQU9"/>
<proteinExistence type="predicted"/>
<keyword evidence="2" id="KW-1185">Reference proteome</keyword>
<accession>A0A835XQU9</accession>
<comment type="caution">
    <text evidence="1">The sequence shown here is derived from an EMBL/GenBank/DDBJ whole genome shotgun (WGS) entry which is preliminary data.</text>
</comment>